<keyword evidence="2" id="KW-1185">Reference proteome</keyword>
<evidence type="ECO:0000313" key="1">
    <source>
        <dbReference type="EMBL" id="TCP25365.1"/>
    </source>
</evidence>
<protein>
    <recommendedName>
        <fullName evidence="3">Esterase</fullName>
    </recommendedName>
</protein>
<dbReference type="Proteomes" id="UP000295733">
    <property type="component" value="Unassembled WGS sequence"/>
</dbReference>
<evidence type="ECO:0008006" key="3">
    <source>
        <dbReference type="Google" id="ProtNLM"/>
    </source>
</evidence>
<comment type="caution">
    <text evidence="1">The sequence shown here is derived from an EMBL/GenBank/DDBJ whole genome shotgun (WGS) entry which is preliminary data.</text>
</comment>
<gene>
    <name evidence="1" type="ORF">EV656_103114</name>
</gene>
<dbReference type="EMBL" id="SLXL01000003">
    <property type="protein sequence ID" value="TCP25365.1"/>
    <property type="molecule type" value="Genomic_DNA"/>
</dbReference>
<evidence type="ECO:0000313" key="2">
    <source>
        <dbReference type="Proteomes" id="UP000295733"/>
    </source>
</evidence>
<accession>A0A4R2NVD5</accession>
<dbReference type="AlphaFoldDB" id="A0A4R2NVD5"/>
<reference evidence="1 2" key="1">
    <citation type="submission" date="2019-03" db="EMBL/GenBank/DDBJ databases">
        <title>Genomic Encyclopedia of Type Strains, Phase IV (KMG-IV): sequencing the most valuable type-strain genomes for metagenomic binning, comparative biology and taxonomic classification.</title>
        <authorList>
            <person name="Goeker M."/>
        </authorList>
    </citation>
    <scope>NUCLEOTIDE SEQUENCE [LARGE SCALE GENOMIC DNA]</scope>
    <source>
        <strain evidence="1 2">DSM 2781</strain>
    </source>
</reference>
<name>A0A4R2NVD5_RHOAD</name>
<dbReference type="OrthoDB" id="7841084at2"/>
<sequence length="244" mass="26768">MLETIGPDAVFQRGQNDHLVVVFSSLATIFTGQYEGMALLRNRPEHVLYLREPVALAFHTGLTGLTTTIPETVEFLNYFAQSIGATRRSHMGASSGGYAAILYGLLCRVDDVFAVNPATFVSEGVQTRLSCPPREHFPLSAFRDHYDRTGQPLAHGDLSDELRERAGAVKVIGVHYAANDETDRINACHLTGCPDTFTIAHNSDQHVLLTFALAEQGVLNHHLVTPLDQLRSDYRALADQQAPA</sequence>
<proteinExistence type="predicted"/>
<dbReference type="RefSeq" id="WP_132601263.1">
    <property type="nucleotide sequence ID" value="NZ_NRRP01000043.1"/>
</dbReference>
<dbReference type="InterPro" id="IPR029058">
    <property type="entry name" value="AB_hydrolase_fold"/>
</dbReference>
<dbReference type="SUPFAM" id="SSF53474">
    <property type="entry name" value="alpha/beta-Hydrolases"/>
    <property type="match status" value="1"/>
</dbReference>
<organism evidence="1 2">
    <name type="scientific">Rhodovulum adriaticum</name>
    <name type="common">Rhodopseudomonas adriatica</name>
    <dbReference type="NCBI Taxonomy" id="35804"/>
    <lineage>
        <taxon>Bacteria</taxon>
        <taxon>Pseudomonadati</taxon>
        <taxon>Pseudomonadota</taxon>
        <taxon>Alphaproteobacteria</taxon>
        <taxon>Rhodobacterales</taxon>
        <taxon>Paracoccaceae</taxon>
        <taxon>Rhodovulum</taxon>
    </lineage>
</organism>